<dbReference type="SUPFAM" id="SSF52954">
    <property type="entry name" value="Class II aaRS ABD-related"/>
    <property type="match status" value="1"/>
</dbReference>
<sequence length="187" mass="21304">NEGDGAFYGPKIDFHIRDCLKRSWQLGTIQLDFSMPQRFDLVYTDKDNTEKTPVMIHRAVLGSFERFIGILIEHYGGNLPLWLSPEQARILPISEKSNDYAKIVQEKLKDAQLRSSCDLSNEKIGAKIAKAHSKKLPYMLVVGPKEAQSNTVNVRIRAVKENKAAEIDEFLRMAKRKIADKKIDLAF</sequence>
<dbReference type="PANTHER" id="PTHR11451">
    <property type="entry name" value="THREONINE-TRNA LIGASE"/>
    <property type="match status" value="1"/>
</dbReference>
<evidence type="ECO:0000256" key="8">
    <source>
        <dbReference type="ARBA" id="ARBA00049515"/>
    </source>
</evidence>
<dbReference type="EC" id="6.1.1.3" evidence="2"/>
<dbReference type="Pfam" id="PF03129">
    <property type="entry name" value="HGTP_anticodon"/>
    <property type="match status" value="1"/>
</dbReference>
<evidence type="ECO:0000313" key="10">
    <source>
        <dbReference type="EMBL" id="GAI22851.1"/>
    </source>
</evidence>
<dbReference type="GO" id="GO:0005737">
    <property type="term" value="C:cytoplasm"/>
    <property type="evidence" value="ECO:0007669"/>
    <property type="project" value="InterPro"/>
</dbReference>
<comment type="catalytic activity">
    <reaction evidence="8">
        <text>tRNA(Thr) + L-threonine + ATP = L-threonyl-tRNA(Thr) + AMP + diphosphate + H(+)</text>
        <dbReference type="Rhea" id="RHEA:24624"/>
        <dbReference type="Rhea" id="RHEA-COMP:9670"/>
        <dbReference type="Rhea" id="RHEA-COMP:9704"/>
        <dbReference type="ChEBI" id="CHEBI:15378"/>
        <dbReference type="ChEBI" id="CHEBI:30616"/>
        <dbReference type="ChEBI" id="CHEBI:33019"/>
        <dbReference type="ChEBI" id="CHEBI:57926"/>
        <dbReference type="ChEBI" id="CHEBI:78442"/>
        <dbReference type="ChEBI" id="CHEBI:78534"/>
        <dbReference type="ChEBI" id="CHEBI:456215"/>
        <dbReference type="EC" id="6.1.1.3"/>
    </reaction>
</comment>
<evidence type="ECO:0000256" key="5">
    <source>
        <dbReference type="ARBA" id="ARBA00022840"/>
    </source>
</evidence>
<dbReference type="GO" id="GO:0005524">
    <property type="term" value="F:ATP binding"/>
    <property type="evidence" value="ECO:0007669"/>
    <property type="project" value="UniProtKB-KW"/>
</dbReference>
<keyword evidence="4" id="KW-0547">Nucleotide-binding</keyword>
<dbReference type="InterPro" id="IPR002320">
    <property type="entry name" value="Thr-tRNA-ligase_IIa"/>
</dbReference>
<dbReference type="SUPFAM" id="SSF55681">
    <property type="entry name" value="Class II aaRS and biotin synthetases"/>
    <property type="match status" value="1"/>
</dbReference>
<evidence type="ECO:0000259" key="9">
    <source>
        <dbReference type="PROSITE" id="PS50862"/>
    </source>
</evidence>
<evidence type="ECO:0000256" key="1">
    <source>
        <dbReference type="ARBA" id="ARBA00008226"/>
    </source>
</evidence>
<dbReference type="PROSITE" id="PS50862">
    <property type="entry name" value="AA_TRNA_LIGASE_II"/>
    <property type="match status" value="1"/>
</dbReference>
<dbReference type="InterPro" id="IPR045864">
    <property type="entry name" value="aa-tRNA-synth_II/BPL/LPL"/>
</dbReference>
<comment type="similarity">
    <text evidence="1">Belongs to the class-II aminoacyl-tRNA synthetase family.</text>
</comment>
<keyword evidence="3" id="KW-0436">Ligase</keyword>
<accession>X1MXT1</accession>
<dbReference type="GO" id="GO:0004829">
    <property type="term" value="F:threonine-tRNA ligase activity"/>
    <property type="evidence" value="ECO:0007669"/>
    <property type="project" value="UniProtKB-EC"/>
</dbReference>
<dbReference type="InterPro" id="IPR002314">
    <property type="entry name" value="aa-tRNA-synt_IIb"/>
</dbReference>
<dbReference type="PANTHER" id="PTHR11451:SF44">
    <property type="entry name" value="THREONINE--TRNA LIGASE, CHLOROPLASTIC_MITOCHONDRIAL 2"/>
    <property type="match status" value="1"/>
</dbReference>
<evidence type="ECO:0000256" key="6">
    <source>
        <dbReference type="ARBA" id="ARBA00022917"/>
    </source>
</evidence>
<feature type="non-terminal residue" evidence="10">
    <location>
        <position position="1"/>
    </location>
</feature>
<reference evidence="10" key="1">
    <citation type="journal article" date="2014" name="Front. Microbiol.">
        <title>High frequency of phylogenetically diverse reductive dehalogenase-homologous genes in deep subseafloor sedimentary metagenomes.</title>
        <authorList>
            <person name="Kawai M."/>
            <person name="Futagami T."/>
            <person name="Toyoda A."/>
            <person name="Takaki Y."/>
            <person name="Nishi S."/>
            <person name="Hori S."/>
            <person name="Arai W."/>
            <person name="Tsubouchi T."/>
            <person name="Morono Y."/>
            <person name="Uchiyama I."/>
            <person name="Ito T."/>
            <person name="Fujiyama A."/>
            <person name="Inagaki F."/>
            <person name="Takami H."/>
        </authorList>
    </citation>
    <scope>NUCLEOTIDE SEQUENCE</scope>
    <source>
        <strain evidence="10">Expedition CK06-06</strain>
    </source>
</reference>
<protein>
    <recommendedName>
        <fullName evidence="2">threonine--tRNA ligase</fullName>
        <ecNumber evidence="2">6.1.1.3</ecNumber>
    </recommendedName>
</protein>
<dbReference type="Gene3D" id="3.40.50.800">
    <property type="entry name" value="Anticodon-binding domain"/>
    <property type="match status" value="1"/>
</dbReference>
<organism evidence="10">
    <name type="scientific">marine sediment metagenome</name>
    <dbReference type="NCBI Taxonomy" id="412755"/>
    <lineage>
        <taxon>unclassified sequences</taxon>
        <taxon>metagenomes</taxon>
        <taxon>ecological metagenomes</taxon>
    </lineage>
</organism>
<dbReference type="AlphaFoldDB" id="X1MXT1"/>
<dbReference type="GO" id="GO:0006435">
    <property type="term" value="P:threonyl-tRNA aminoacylation"/>
    <property type="evidence" value="ECO:0007669"/>
    <property type="project" value="InterPro"/>
</dbReference>
<dbReference type="FunFam" id="3.40.50.800:FF:000001">
    <property type="entry name" value="Threonine--tRNA ligase"/>
    <property type="match status" value="1"/>
</dbReference>
<dbReference type="EMBL" id="BARV01018721">
    <property type="protein sequence ID" value="GAI22851.1"/>
    <property type="molecule type" value="Genomic_DNA"/>
</dbReference>
<evidence type="ECO:0000256" key="7">
    <source>
        <dbReference type="ARBA" id="ARBA00023146"/>
    </source>
</evidence>
<dbReference type="Gene3D" id="3.30.930.10">
    <property type="entry name" value="Bira Bifunctional Protein, Domain 2"/>
    <property type="match status" value="1"/>
</dbReference>
<comment type="caution">
    <text evidence="10">The sequence shown here is derived from an EMBL/GenBank/DDBJ whole genome shotgun (WGS) entry which is preliminary data.</text>
</comment>
<evidence type="ECO:0000256" key="2">
    <source>
        <dbReference type="ARBA" id="ARBA00013163"/>
    </source>
</evidence>
<dbReference type="InterPro" id="IPR036621">
    <property type="entry name" value="Anticodon-bd_dom_sf"/>
</dbReference>
<evidence type="ECO:0000256" key="3">
    <source>
        <dbReference type="ARBA" id="ARBA00022598"/>
    </source>
</evidence>
<dbReference type="Pfam" id="PF00587">
    <property type="entry name" value="tRNA-synt_2b"/>
    <property type="match status" value="1"/>
</dbReference>
<dbReference type="InterPro" id="IPR004154">
    <property type="entry name" value="Anticodon-bd"/>
</dbReference>
<evidence type="ECO:0000256" key="4">
    <source>
        <dbReference type="ARBA" id="ARBA00022741"/>
    </source>
</evidence>
<keyword evidence="6" id="KW-0648">Protein biosynthesis</keyword>
<dbReference type="CDD" id="cd00860">
    <property type="entry name" value="ThrRS_anticodon"/>
    <property type="match status" value="1"/>
</dbReference>
<proteinExistence type="inferred from homology"/>
<dbReference type="PRINTS" id="PR01047">
    <property type="entry name" value="TRNASYNTHTHR"/>
</dbReference>
<feature type="domain" description="Aminoacyl-transfer RNA synthetases class-II family profile" evidence="9">
    <location>
        <begin position="1"/>
        <end position="80"/>
    </location>
</feature>
<gene>
    <name evidence="10" type="ORF">S06H3_31593</name>
</gene>
<keyword evidence="7" id="KW-0030">Aminoacyl-tRNA synthetase</keyword>
<dbReference type="InterPro" id="IPR006195">
    <property type="entry name" value="aa-tRNA-synth_II"/>
</dbReference>
<name>X1MXT1_9ZZZZ</name>
<keyword evidence="5" id="KW-0067">ATP-binding</keyword>
<dbReference type="InterPro" id="IPR047246">
    <property type="entry name" value="ThrRS_anticodon"/>
</dbReference>